<gene>
    <name evidence="3" type="ORF">E4J90_09845</name>
</gene>
<dbReference type="OrthoDB" id="9798046at2"/>
<accession>A0A4Y8VKY1</accession>
<dbReference type="Pfam" id="PF05016">
    <property type="entry name" value="ParE_toxin"/>
    <property type="match status" value="1"/>
</dbReference>
<evidence type="ECO:0000313" key="3">
    <source>
        <dbReference type="EMBL" id="TFH81120.1"/>
    </source>
</evidence>
<dbReference type="RefSeq" id="WP_080770598.1">
    <property type="nucleotide sequence ID" value="NZ_CP090355.1"/>
</dbReference>
<sequence>MQIKWRPKARVELSKILKYIGERNFVAATALHKSVVKTTSALPWHPHLYRKGRSPGTREIVVSPNYLVVYQVADRIEIVSILHARQEYPRRDPS</sequence>
<dbReference type="Gene3D" id="3.30.2310.20">
    <property type="entry name" value="RelE-like"/>
    <property type="match status" value="1"/>
</dbReference>
<dbReference type="InterPro" id="IPR051803">
    <property type="entry name" value="TA_system_RelE-like_toxin"/>
</dbReference>
<dbReference type="Proteomes" id="UP000297555">
    <property type="component" value="Unassembled WGS sequence"/>
</dbReference>
<proteinExistence type="inferred from homology"/>
<comment type="similarity">
    <text evidence="1">Belongs to the RelE toxin family.</text>
</comment>
<name>A0A4Y8VKY1_9PSED</name>
<dbReference type="EMBL" id="SPDQ01000012">
    <property type="protein sequence ID" value="TFH81120.1"/>
    <property type="molecule type" value="Genomic_DNA"/>
</dbReference>
<protein>
    <submittedName>
        <fullName evidence="3">Type II toxin-antitoxin system RelE/ParE family toxin</fullName>
    </submittedName>
</protein>
<dbReference type="NCBIfam" id="TIGR02385">
    <property type="entry name" value="RelE_StbE"/>
    <property type="match status" value="1"/>
</dbReference>
<dbReference type="InterPro" id="IPR035093">
    <property type="entry name" value="RelE/ParE_toxin_dom_sf"/>
</dbReference>
<organism evidence="3 4">
    <name type="scientific">Pseudomonas kribbensis</name>
    <dbReference type="NCBI Taxonomy" id="1628086"/>
    <lineage>
        <taxon>Bacteria</taxon>
        <taxon>Pseudomonadati</taxon>
        <taxon>Pseudomonadota</taxon>
        <taxon>Gammaproteobacteria</taxon>
        <taxon>Pseudomonadales</taxon>
        <taxon>Pseudomonadaceae</taxon>
        <taxon>Pseudomonas</taxon>
    </lineage>
</organism>
<comment type="caution">
    <text evidence="3">The sequence shown here is derived from an EMBL/GenBank/DDBJ whole genome shotgun (WGS) entry which is preliminary data.</text>
</comment>
<dbReference type="PANTHER" id="PTHR33755">
    <property type="entry name" value="TOXIN PARE1-RELATED"/>
    <property type="match status" value="1"/>
</dbReference>
<dbReference type="InterPro" id="IPR007712">
    <property type="entry name" value="RelE/ParE_toxin"/>
</dbReference>
<dbReference type="AlphaFoldDB" id="A0A4Y8VKY1"/>
<evidence type="ECO:0000313" key="4">
    <source>
        <dbReference type="Proteomes" id="UP000297555"/>
    </source>
</evidence>
<evidence type="ECO:0000256" key="2">
    <source>
        <dbReference type="ARBA" id="ARBA00022649"/>
    </source>
</evidence>
<evidence type="ECO:0000256" key="1">
    <source>
        <dbReference type="ARBA" id="ARBA00006226"/>
    </source>
</evidence>
<reference evidence="3 4" key="1">
    <citation type="submission" date="2019-03" db="EMBL/GenBank/DDBJ databases">
        <title>Draft genome sequence of humic substances-degrading Pseudomonas kribbensis CHA-19 from forest soil.</title>
        <authorList>
            <person name="Kim D."/>
        </authorList>
    </citation>
    <scope>NUCLEOTIDE SEQUENCE [LARGE SCALE GENOMIC DNA]</scope>
    <source>
        <strain evidence="3 4">CHA-19</strain>
    </source>
</reference>
<keyword evidence="2" id="KW-1277">Toxin-antitoxin system</keyword>